<proteinExistence type="predicted"/>
<sequence length="81" mass="9184">MNKYHAVYKCALCETLLLYGDSHEVPYDALPVLIGKVIKNQQFAGNPYLYEAPLQIPHKCKDGNCGIAYFAGFRKQECDKQ</sequence>
<dbReference type="EMBL" id="BK032832">
    <property type="protein sequence ID" value="DAF63059.1"/>
    <property type="molecule type" value="Genomic_DNA"/>
</dbReference>
<organism evidence="1">
    <name type="scientific">Myoviridae sp. ct9dX1</name>
    <dbReference type="NCBI Taxonomy" id="2827665"/>
    <lineage>
        <taxon>Viruses</taxon>
        <taxon>Duplodnaviria</taxon>
        <taxon>Heunggongvirae</taxon>
        <taxon>Uroviricota</taxon>
        <taxon>Caudoviricetes</taxon>
    </lineage>
</organism>
<name>A0A8S5TJ19_9CAUD</name>
<reference evidence="1" key="1">
    <citation type="journal article" date="2021" name="Proc. Natl. Acad. Sci. U.S.A.">
        <title>A Catalog of Tens of Thousands of Viruses from Human Metagenomes Reveals Hidden Associations with Chronic Diseases.</title>
        <authorList>
            <person name="Tisza M.J."/>
            <person name="Buck C.B."/>
        </authorList>
    </citation>
    <scope>NUCLEOTIDE SEQUENCE</scope>
    <source>
        <strain evidence="1">Ct9dX1</strain>
    </source>
</reference>
<evidence type="ECO:0000313" key="1">
    <source>
        <dbReference type="EMBL" id="DAF63059.1"/>
    </source>
</evidence>
<accession>A0A8S5TJ19</accession>
<protein>
    <submittedName>
        <fullName evidence="1">Uncharacterized protein</fullName>
    </submittedName>
</protein>